<evidence type="ECO:0000256" key="1">
    <source>
        <dbReference type="SAM" id="MobiDB-lite"/>
    </source>
</evidence>
<dbReference type="HOGENOM" id="CLU_1467990_0_0_1"/>
<dbReference type="EMBL" id="KN846999">
    <property type="protein sequence ID" value="KIW88437.1"/>
    <property type="molecule type" value="Genomic_DNA"/>
</dbReference>
<dbReference type="GeneID" id="27703934"/>
<feature type="compositionally biased region" description="Low complexity" evidence="1">
    <location>
        <begin position="108"/>
        <end position="117"/>
    </location>
</feature>
<name>A0A0D2FP43_CLAB1</name>
<feature type="compositionally biased region" description="Basic and acidic residues" evidence="1">
    <location>
        <begin position="17"/>
        <end position="40"/>
    </location>
</feature>
<reference evidence="2" key="1">
    <citation type="submission" date="2015-01" db="EMBL/GenBank/DDBJ databases">
        <title>The Genome Sequence of Cladophialophora bantiana CBS 173.52.</title>
        <authorList>
            <consortium name="The Broad Institute Genomics Platform"/>
            <person name="Cuomo C."/>
            <person name="de Hoog S."/>
            <person name="Gorbushina A."/>
            <person name="Stielow B."/>
            <person name="Teixiera M."/>
            <person name="Abouelleil A."/>
            <person name="Chapman S.B."/>
            <person name="Priest M."/>
            <person name="Young S.K."/>
            <person name="Wortman J."/>
            <person name="Nusbaum C."/>
            <person name="Birren B."/>
        </authorList>
    </citation>
    <scope>NUCLEOTIDE SEQUENCE [LARGE SCALE GENOMIC DNA]</scope>
    <source>
        <strain evidence="2">CBS 173.52</strain>
    </source>
</reference>
<accession>A0A0D2FP43</accession>
<evidence type="ECO:0000313" key="3">
    <source>
        <dbReference type="Proteomes" id="UP000053789"/>
    </source>
</evidence>
<protein>
    <submittedName>
        <fullName evidence="2">Uncharacterized protein</fullName>
    </submittedName>
</protein>
<sequence length="184" mass="19707">MEESLSNVTEADGPAQRVKDGPRLRSEELVSELALREKNGKPSLGRSLEPCALTLGSTSSQSIKTIECPSPDDSEVDSAASADGFVGHSADNPQELPMAPNSEEDLSRSSLSTSEFSQPYNKVPQDDLLSSDTTIVQAIREDFLALPLRDDVYIGQTIDTSSASTRPFGSAKQPATSEPEYESV</sequence>
<gene>
    <name evidence="2" type="ORF">Z519_11006</name>
</gene>
<feature type="compositionally biased region" description="Polar residues" evidence="1">
    <location>
        <begin position="55"/>
        <end position="64"/>
    </location>
</feature>
<dbReference type="VEuPathDB" id="FungiDB:Z519_11006"/>
<keyword evidence="3" id="KW-1185">Reference proteome</keyword>
<evidence type="ECO:0000313" key="2">
    <source>
        <dbReference type="EMBL" id="KIW88437.1"/>
    </source>
</evidence>
<dbReference type="AlphaFoldDB" id="A0A0D2FP43"/>
<feature type="region of interest" description="Disordered" evidence="1">
    <location>
        <begin position="158"/>
        <end position="184"/>
    </location>
</feature>
<dbReference type="Proteomes" id="UP000053789">
    <property type="component" value="Unassembled WGS sequence"/>
</dbReference>
<dbReference type="RefSeq" id="XP_016615106.1">
    <property type="nucleotide sequence ID" value="XM_016768719.1"/>
</dbReference>
<organism evidence="2 3">
    <name type="scientific">Cladophialophora bantiana (strain ATCC 10958 / CBS 173.52 / CDC B-1940 / NIH 8579)</name>
    <name type="common">Xylohypha bantiana</name>
    <dbReference type="NCBI Taxonomy" id="1442370"/>
    <lineage>
        <taxon>Eukaryota</taxon>
        <taxon>Fungi</taxon>
        <taxon>Dikarya</taxon>
        <taxon>Ascomycota</taxon>
        <taxon>Pezizomycotina</taxon>
        <taxon>Eurotiomycetes</taxon>
        <taxon>Chaetothyriomycetidae</taxon>
        <taxon>Chaetothyriales</taxon>
        <taxon>Herpotrichiellaceae</taxon>
        <taxon>Cladophialophora</taxon>
    </lineage>
</organism>
<proteinExistence type="predicted"/>
<feature type="region of interest" description="Disordered" evidence="1">
    <location>
        <begin position="1"/>
        <end position="126"/>
    </location>
</feature>
<feature type="compositionally biased region" description="Polar residues" evidence="1">
    <location>
        <begin position="158"/>
        <end position="167"/>
    </location>
</feature>